<feature type="domain" description="Anthranilate synthase component I N-terminal" evidence="4">
    <location>
        <begin position="14"/>
        <end position="133"/>
    </location>
</feature>
<keyword evidence="5" id="KW-0032">Aminotransferase</keyword>
<dbReference type="InterPro" id="IPR005801">
    <property type="entry name" value="ADC_synthase"/>
</dbReference>
<evidence type="ECO:0000313" key="5">
    <source>
        <dbReference type="EMBL" id="MFK7160400.1"/>
    </source>
</evidence>
<dbReference type="InterPro" id="IPR006805">
    <property type="entry name" value="Anth_synth_I_N"/>
</dbReference>
<sequence>MSFAPLPYLDSRALLRLIQHQPWPVLLDSGHPSARAGRFSIASAAPSRRLVIQQPQQAAALDQLRPTLPDGEVAADIAHLPFISGWIGYWSYAAGQLFEPVTQQAEDDLGLPWIAMGYYPWALVTDHQRHESWLVGNAPAWIRQRLANEPAAPALHAFQLTEPFRSNMSQDAYREKFAQVQAWLRSGDVYQINLAQRFSAGFQGDPLTAWSLLREQIAAPFAAYLDFGDHQLLSLSPERFLCVDAQGWVETKPIKGTRPRGATPNEDQRLAEELLNHPKDRAENLMIVDLLRNDLGRVCRPGSIRVPDLFTLESYTNVHHLVSRVVGKLTSQASGVDLLAASFPGGSITGAPKIRAMEIIDQLEPQQRSVYCGSIGYLDDRGQMDFNIAIRTFIARQQRLYVWGGGGLVADSDPEAEYQETLDKIAQLIRCLQPDFLRD</sequence>
<dbReference type="InterPro" id="IPR005802">
    <property type="entry name" value="ADC_synth_comp_1"/>
</dbReference>
<evidence type="ECO:0000259" key="4">
    <source>
        <dbReference type="Pfam" id="PF04715"/>
    </source>
</evidence>
<dbReference type="Pfam" id="PF04715">
    <property type="entry name" value="Anth_synt_I_N"/>
    <property type="match status" value="1"/>
</dbReference>
<evidence type="ECO:0000256" key="1">
    <source>
        <dbReference type="ARBA" id="ARBA00013139"/>
    </source>
</evidence>
<dbReference type="PANTHER" id="PTHR11236">
    <property type="entry name" value="AMINOBENZOATE/ANTHRANILATE SYNTHASE"/>
    <property type="match status" value="1"/>
</dbReference>
<gene>
    <name evidence="5" type="primary">pabB</name>
    <name evidence="5" type="ORF">V6U78_05040</name>
</gene>
<dbReference type="InterPro" id="IPR015890">
    <property type="entry name" value="Chorismate_C"/>
</dbReference>
<dbReference type="PRINTS" id="PR00095">
    <property type="entry name" value="ANTSNTHASEI"/>
</dbReference>
<evidence type="ECO:0000259" key="3">
    <source>
        <dbReference type="Pfam" id="PF00425"/>
    </source>
</evidence>
<dbReference type="Proteomes" id="UP001621714">
    <property type="component" value="Unassembled WGS sequence"/>
</dbReference>
<feature type="domain" description="Chorismate-utilising enzyme C-terminal" evidence="3">
    <location>
        <begin position="170"/>
        <end position="424"/>
    </location>
</feature>
<dbReference type="EMBL" id="JBANFI010000003">
    <property type="protein sequence ID" value="MFK7160400.1"/>
    <property type="molecule type" value="Genomic_DNA"/>
</dbReference>
<dbReference type="RefSeq" id="WP_405338040.1">
    <property type="nucleotide sequence ID" value="NZ_JBANFI010000003.1"/>
</dbReference>
<dbReference type="Gene3D" id="3.60.120.10">
    <property type="entry name" value="Anthranilate synthase"/>
    <property type="match status" value="1"/>
</dbReference>
<evidence type="ECO:0000313" key="6">
    <source>
        <dbReference type="Proteomes" id="UP001621714"/>
    </source>
</evidence>
<dbReference type="GO" id="GO:0046820">
    <property type="term" value="F:4-amino-4-deoxychorismate synthase activity"/>
    <property type="evidence" value="ECO:0007669"/>
    <property type="project" value="UniProtKB-EC"/>
</dbReference>
<dbReference type="PANTHER" id="PTHR11236:SF50">
    <property type="entry name" value="AMINODEOXYCHORISMATE SYNTHASE COMPONENT 1"/>
    <property type="match status" value="1"/>
</dbReference>
<accession>A0ABW8PVX0</accession>
<reference evidence="5 6" key="1">
    <citation type="submission" date="2024-02" db="EMBL/GenBank/DDBJ databases">
        <title>Marinospirillum sp. MEB 164 isolated from Lonar lake sediment.</title>
        <authorList>
            <person name="Joshi A."/>
            <person name="Thite S."/>
        </authorList>
    </citation>
    <scope>NUCLEOTIDE SEQUENCE [LARGE SCALE GENOMIC DNA]</scope>
    <source>
        <strain evidence="5 6">MEB164</strain>
    </source>
</reference>
<proteinExistence type="predicted"/>
<organism evidence="5 6">
    <name type="scientific">Marinospirillum alkalitolerans</name>
    <dbReference type="NCBI Taxonomy" id="3123374"/>
    <lineage>
        <taxon>Bacteria</taxon>
        <taxon>Pseudomonadati</taxon>
        <taxon>Pseudomonadota</taxon>
        <taxon>Gammaproteobacteria</taxon>
        <taxon>Oceanospirillales</taxon>
        <taxon>Oceanospirillaceae</taxon>
        <taxon>Marinospirillum</taxon>
    </lineage>
</organism>
<keyword evidence="2 5" id="KW-0808">Transferase</keyword>
<dbReference type="SUPFAM" id="SSF56322">
    <property type="entry name" value="ADC synthase"/>
    <property type="match status" value="1"/>
</dbReference>
<evidence type="ECO:0000256" key="2">
    <source>
        <dbReference type="ARBA" id="ARBA00022679"/>
    </source>
</evidence>
<name>A0ABW8PVX0_9GAMM</name>
<protein>
    <recommendedName>
        <fullName evidence="1">aminodeoxychorismate synthase</fullName>
        <ecNumber evidence="1">2.6.1.85</ecNumber>
    </recommendedName>
</protein>
<dbReference type="EC" id="2.6.1.85" evidence="1"/>
<keyword evidence="6" id="KW-1185">Reference proteome</keyword>
<dbReference type="Pfam" id="PF00425">
    <property type="entry name" value="Chorismate_bind"/>
    <property type="match status" value="1"/>
</dbReference>
<dbReference type="InterPro" id="IPR019999">
    <property type="entry name" value="Anth_synth_I-like"/>
</dbReference>
<dbReference type="NCBIfam" id="TIGR00553">
    <property type="entry name" value="pabB"/>
    <property type="match status" value="1"/>
</dbReference>
<comment type="caution">
    <text evidence="5">The sequence shown here is derived from an EMBL/GenBank/DDBJ whole genome shotgun (WGS) entry which is preliminary data.</text>
</comment>